<keyword evidence="1" id="KW-1133">Transmembrane helix</keyword>
<evidence type="ECO:0000313" key="3">
    <source>
        <dbReference type="Proteomes" id="UP000730481"/>
    </source>
</evidence>
<proteinExistence type="predicted"/>
<organism evidence="2 3">
    <name type="scientific">Fusarium beomiforme</name>
    <dbReference type="NCBI Taxonomy" id="44412"/>
    <lineage>
        <taxon>Eukaryota</taxon>
        <taxon>Fungi</taxon>
        <taxon>Dikarya</taxon>
        <taxon>Ascomycota</taxon>
        <taxon>Pezizomycotina</taxon>
        <taxon>Sordariomycetes</taxon>
        <taxon>Hypocreomycetidae</taxon>
        <taxon>Hypocreales</taxon>
        <taxon>Nectriaceae</taxon>
        <taxon>Fusarium</taxon>
        <taxon>Fusarium burgessii species complex</taxon>
    </lineage>
</organism>
<reference evidence="2" key="1">
    <citation type="journal article" date="2017" name="Mycologia">
        <title>Fusarium algeriense, sp. nov., a novel toxigenic crown rot pathogen of durum wheat from Algeria is nested in the Fusarium burgessii species complex.</title>
        <authorList>
            <person name="Laraba I."/>
            <person name="Keddad A."/>
            <person name="Boureghda H."/>
            <person name="Abdallah N."/>
            <person name="Vaughan M.M."/>
            <person name="Proctor R.H."/>
            <person name="Busman M."/>
            <person name="O'Donnell K."/>
        </authorList>
    </citation>
    <scope>NUCLEOTIDE SEQUENCE</scope>
    <source>
        <strain evidence="2">NRRL 25174</strain>
    </source>
</reference>
<dbReference type="EMBL" id="PVQB02000103">
    <property type="protein sequence ID" value="KAF4343117.1"/>
    <property type="molecule type" value="Genomic_DNA"/>
</dbReference>
<reference evidence="2" key="2">
    <citation type="submission" date="2020-02" db="EMBL/GenBank/DDBJ databases">
        <title>Identification and distribution of gene clusters putatively required for synthesis of sphingolipid metabolism inhibitors in phylogenetically diverse species of the filamentous fungus Fusarium.</title>
        <authorList>
            <person name="Kim H.-S."/>
            <person name="Busman M."/>
            <person name="Brown D.W."/>
            <person name="Divon H."/>
            <person name="Uhlig S."/>
            <person name="Proctor R.H."/>
        </authorList>
    </citation>
    <scope>NUCLEOTIDE SEQUENCE</scope>
    <source>
        <strain evidence="2">NRRL 25174</strain>
    </source>
</reference>
<keyword evidence="1" id="KW-0472">Membrane</keyword>
<keyword evidence="1" id="KW-0812">Transmembrane</keyword>
<protein>
    <submittedName>
        <fullName evidence="2">Uncharacterized protein</fullName>
    </submittedName>
</protein>
<dbReference type="AlphaFoldDB" id="A0A9P5ASQ0"/>
<evidence type="ECO:0000313" key="2">
    <source>
        <dbReference type="EMBL" id="KAF4343117.1"/>
    </source>
</evidence>
<dbReference type="Proteomes" id="UP000730481">
    <property type="component" value="Unassembled WGS sequence"/>
</dbReference>
<name>A0A9P5ASQ0_9HYPO</name>
<comment type="caution">
    <text evidence="2">The sequence shown here is derived from an EMBL/GenBank/DDBJ whole genome shotgun (WGS) entry which is preliminary data.</text>
</comment>
<evidence type="ECO:0000256" key="1">
    <source>
        <dbReference type="SAM" id="Phobius"/>
    </source>
</evidence>
<gene>
    <name evidence="2" type="ORF">FBEOM_2939</name>
</gene>
<keyword evidence="3" id="KW-1185">Reference proteome</keyword>
<sequence>MRSSLQEHSVVLRLRSLRWVWTTLLSITSLVFQSIQLYAIQSAFQNQSGSTNSETQYGFGQLLVFFMVFQLALELLIALHMDFSKPSEEFEELVGRNQIRLGWFMLRFARLLAPMIRAKIFTNQVNHALRAEGIRESVDKGEETDGSNHRWWSSASSRLARVVGQIFSRRPSPSRTDTISLESQQNITAMPVISADILANVDIDLFPQSLSRRQTETVLSSESLASDDSIEPIAITTAMAL</sequence>
<feature type="transmembrane region" description="Helical" evidence="1">
    <location>
        <begin position="59"/>
        <end position="79"/>
    </location>
</feature>
<accession>A0A9P5ASQ0</accession>
<feature type="transmembrane region" description="Helical" evidence="1">
    <location>
        <begin position="20"/>
        <end position="39"/>
    </location>
</feature>